<keyword evidence="1" id="KW-0433">Leucine-rich repeat</keyword>
<dbReference type="InterPro" id="IPR050836">
    <property type="entry name" value="SDS22/Internalin_LRR"/>
</dbReference>
<dbReference type="InterPro" id="IPR003591">
    <property type="entry name" value="Leu-rich_rpt_typical-subtyp"/>
</dbReference>
<evidence type="ECO:0000256" key="2">
    <source>
        <dbReference type="ARBA" id="ARBA00022737"/>
    </source>
</evidence>
<evidence type="ECO:0000256" key="1">
    <source>
        <dbReference type="ARBA" id="ARBA00022614"/>
    </source>
</evidence>
<dbReference type="EMBL" id="CH476618">
    <property type="protein sequence ID" value="EEP81770.1"/>
    <property type="molecule type" value="Genomic_DNA"/>
</dbReference>
<keyword evidence="5" id="KW-1185">Reference proteome</keyword>
<accession>C4JVP3</accession>
<dbReference type="InterPro" id="IPR025875">
    <property type="entry name" value="Leu-rich_rpt_4"/>
</dbReference>
<dbReference type="OrthoDB" id="266138at2759"/>
<feature type="compositionally biased region" description="Polar residues" evidence="3">
    <location>
        <begin position="613"/>
        <end position="622"/>
    </location>
</feature>
<dbReference type="HOGENOM" id="CLU_439535_0_0_1"/>
<dbReference type="SMART" id="SM00369">
    <property type="entry name" value="LRR_TYP"/>
    <property type="match status" value="4"/>
</dbReference>
<organism evidence="4 5">
    <name type="scientific">Uncinocarpus reesii (strain UAMH 1704)</name>
    <dbReference type="NCBI Taxonomy" id="336963"/>
    <lineage>
        <taxon>Eukaryota</taxon>
        <taxon>Fungi</taxon>
        <taxon>Dikarya</taxon>
        <taxon>Ascomycota</taxon>
        <taxon>Pezizomycotina</taxon>
        <taxon>Eurotiomycetes</taxon>
        <taxon>Eurotiomycetidae</taxon>
        <taxon>Onygenales</taxon>
        <taxon>Onygenaceae</taxon>
        <taxon>Uncinocarpus</taxon>
    </lineage>
</organism>
<evidence type="ECO:0000256" key="3">
    <source>
        <dbReference type="SAM" id="MobiDB-lite"/>
    </source>
</evidence>
<dbReference type="Gene3D" id="3.80.10.10">
    <property type="entry name" value="Ribonuclease Inhibitor"/>
    <property type="match status" value="2"/>
</dbReference>
<proteinExistence type="predicted"/>
<protein>
    <submittedName>
        <fullName evidence="4">Protein phosphatases PP1 regulatory subunit sds22</fullName>
    </submittedName>
</protein>
<dbReference type="RefSeq" id="XP_002583668.1">
    <property type="nucleotide sequence ID" value="XM_002583622.1"/>
</dbReference>
<feature type="region of interest" description="Disordered" evidence="3">
    <location>
        <begin position="545"/>
        <end position="622"/>
    </location>
</feature>
<dbReference type="InterPro" id="IPR032675">
    <property type="entry name" value="LRR_dom_sf"/>
</dbReference>
<dbReference type="SUPFAM" id="SSF52058">
    <property type="entry name" value="L domain-like"/>
    <property type="match status" value="1"/>
</dbReference>
<keyword evidence="2" id="KW-0677">Repeat</keyword>
<dbReference type="Proteomes" id="UP000002058">
    <property type="component" value="Unassembled WGS sequence"/>
</dbReference>
<feature type="region of interest" description="Disordered" evidence="3">
    <location>
        <begin position="18"/>
        <end position="38"/>
    </location>
</feature>
<dbReference type="KEGG" id="ure:UREG_06635"/>
<reference evidence="5" key="1">
    <citation type="journal article" date="2009" name="Genome Res.">
        <title>Comparative genomic analyses of the human fungal pathogens Coccidioides and their relatives.</title>
        <authorList>
            <person name="Sharpton T.J."/>
            <person name="Stajich J.E."/>
            <person name="Rounsley S.D."/>
            <person name="Gardner M.J."/>
            <person name="Wortman J.R."/>
            <person name="Jordar V.S."/>
            <person name="Maiti R."/>
            <person name="Kodira C.D."/>
            <person name="Neafsey D.E."/>
            <person name="Zeng Q."/>
            <person name="Hung C.-Y."/>
            <person name="McMahan C."/>
            <person name="Muszewska A."/>
            <person name="Grynberg M."/>
            <person name="Mandel M.A."/>
            <person name="Kellner E.M."/>
            <person name="Barker B.M."/>
            <person name="Galgiani J.N."/>
            <person name="Orbach M.J."/>
            <person name="Kirkland T.N."/>
            <person name="Cole G.T."/>
            <person name="Henn M.R."/>
            <person name="Birren B.W."/>
            <person name="Taylor J.W."/>
        </authorList>
    </citation>
    <scope>NUCLEOTIDE SEQUENCE [LARGE SCALE GENOMIC DNA]</scope>
    <source>
        <strain evidence="5">UAMH 1704</strain>
    </source>
</reference>
<dbReference type="PROSITE" id="PS51450">
    <property type="entry name" value="LRR"/>
    <property type="match status" value="6"/>
</dbReference>
<sequence length="622" mass="69208">MKDSKGWDGKLRVERHAVLTNPEALEDPEYSDEDAPPAEEIEADEDLLEGVEDNIDVRKLPFFLVGAVLASTFCSSYYIDGTTLLTTEYKRKNLNPTLKELDLYDNLISHIKGLDQLTNLTSLDLSFNNIKHIKNISTLVNLTDLYFVQNRIQRIEGLEGLAKLRNLELGANRIRNISHLSNLKILSLPSNRLTSLSGLSGLTNLEELYVSHNAITHISGLESLANLHVLDISNNQISKLENISHLTHIEEVWASNNKLSSFEEVERELRDKEELKTVYFEGNPLQLKAPALYRNKVRLALPHIQQIDATSFEGFPGFYDCQLTPGIVLSQLVERIISRAPEFMTKLAEYGVSSSFNASPATSASYDDSCSAKSCAKPNGAQSLATYDYRPKAFNTGRSALAIFETTHAATTAVNASPITVSIPESIESPDNPLPIIQARDSEESTTAPSTPHITCTINHTQYDHTFIVSQNPYNRQFHLSKTWFEVQDLTQSKGPESVPMAQYADCFARRKNHVPARIQNIWLRESEKNGAMSLHDLWKNGLQNAGEEEAGGGGWKMKGRETKEAASAKGTRNTEAGDVEQVAGDFSESHEPKPKSWGQFTSKKQEEAAERLNSQGKKMGD</sequence>
<dbReference type="AlphaFoldDB" id="C4JVP3"/>
<dbReference type="VEuPathDB" id="FungiDB:UREG_06635"/>
<dbReference type="GeneID" id="8444042"/>
<dbReference type="PANTHER" id="PTHR46652">
    <property type="entry name" value="LEUCINE-RICH REPEAT AND IQ DOMAIN-CONTAINING PROTEIN 1-RELATED"/>
    <property type="match status" value="1"/>
</dbReference>
<dbReference type="eggNOG" id="KOG0531">
    <property type="taxonomic scope" value="Eukaryota"/>
</dbReference>
<dbReference type="Pfam" id="PF12799">
    <property type="entry name" value="LRR_4"/>
    <property type="match status" value="2"/>
</dbReference>
<evidence type="ECO:0000313" key="4">
    <source>
        <dbReference type="EMBL" id="EEP81770.1"/>
    </source>
</evidence>
<dbReference type="SMART" id="SM00365">
    <property type="entry name" value="LRR_SD22"/>
    <property type="match status" value="8"/>
</dbReference>
<dbReference type="PANTHER" id="PTHR46652:SF3">
    <property type="entry name" value="LEUCINE-RICH REPEAT-CONTAINING PROTEIN 9"/>
    <property type="match status" value="1"/>
</dbReference>
<feature type="compositionally biased region" description="Acidic residues" evidence="3">
    <location>
        <begin position="24"/>
        <end position="38"/>
    </location>
</feature>
<dbReference type="InParanoid" id="C4JVP3"/>
<dbReference type="InterPro" id="IPR001611">
    <property type="entry name" value="Leu-rich_rpt"/>
</dbReference>
<evidence type="ECO:0000313" key="5">
    <source>
        <dbReference type="Proteomes" id="UP000002058"/>
    </source>
</evidence>
<name>C4JVP3_UNCRE</name>
<gene>
    <name evidence="4" type="ORF">UREG_06635</name>
</gene>
<dbReference type="STRING" id="336963.C4JVP3"/>